<dbReference type="SUPFAM" id="SSF51905">
    <property type="entry name" value="FAD/NAD(P)-binding domain"/>
    <property type="match status" value="1"/>
</dbReference>
<dbReference type="PANTHER" id="PTHR43539:SF78">
    <property type="entry name" value="FLAVIN-CONTAINING MONOOXYGENASE"/>
    <property type="match status" value="1"/>
</dbReference>
<evidence type="ECO:0000313" key="2">
    <source>
        <dbReference type="EMBL" id="MBA8808426.1"/>
    </source>
</evidence>
<reference evidence="2 3" key="1">
    <citation type="submission" date="2020-07" db="EMBL/GenBank/DDBJ databases">
        <title>Sequencing the genomes of 1000 actinobacteria strains.</title>
        <authorList>
            <person name="Klenk H.-P."/>
        </authorList>
    </citation>
    <scope>NUCLEOTIDE SEQUENCE [LARGE SCALE GENOMIC DNA]</scope>
    <source>
        <strain evidence="2 3">DSM 44121</strain>
    </source>
</reference>
<dbReference type="Pfam" id="PF13738">
    <property type="entry name" value="Pyr_redox_3"/>
    <property type="match status" value="1"/>
</dbReference>
<dbReference type="PANTHER" id="PTHR43539">
    <property type="entry name" value="FLAVIN-BINDING MONOOXYGENASE-LIKE PROTEIN (AFU_ORTHOLOGUE AFUA_4G09220)"/>
    <property type="match status" value="1"/>
</dbReference>
<dbReference type="GO" id="GO:0050660">
    <property type="term" value="F:flavin adenine dinucleotide binding"/>
    <property type="evidence" value="ECO:0007669"/>
    <property type="project" value="TreeGrafter"/>
</dbReference>
<dbReference type="Proteomes" id="UP000540568">
    <property type="component" value="Unassembled WGS sequence"/>
</dbReference>
<dbReference type="RefSeq" id="WP_182616430.1">
    <property type="nucleotide sequence ID" value="NZ_BAAATF010000003.1"/>
</dbReference>
<dbReference type="Gene3D" id="3.50.50.60">
    <property type="entry name" value="FAD/NAD(P)-binding domain"/>
    <property type="match status" value="2"/>
</dbReference>
<gene>
    <name evidence="2" type="ORF">FHX71_002368</name>
</gene>
<evidence type="ECO:0000256" key="1">
    <source>
        <dbReference type="ARBA" id="ARBA00023002"/>
    </source>
</evidence>
<keyword evidence="3" id="KW-1185">Reference proteome</keyword>
<organism evidence="2 3">
    <name type="scientific">Promicromonospora sukumoe</name>
    <dbReference type="NCBI Taxonomy" id="88382"/>
    <lineage>
        <taxon>Bacteria</taxon>
        <taxon>Bacillati</taxon>
        <taxon>Actinomycetota</taxon>
        <taxon>Actinomycetes</taxon>
        <taxon>Micrococcales</taxon>
        <taxon>Promicromonosporaceae</taxon>
        <taxon>Promicromonospora</taxon>
    </lineage>
</organism>
<evidence type="ECO:0000313" key="3">
    <source>
        <dbReference type="Proteomes" id="UP000540568"/>
    </source>
</evidence>
<proteinExistence type="predicted"/>
<dbReference type="PRINTS" id="PR00469">
    <property type="entry name" value="PNDRDTASEII"/>
</dbReference>
<accession>A0A7W3J8W6</accession>
<dbReference type="InterPro" id="IPR050982">
    <property type="entry name" value="Auxin_biosynth/cation_transpt"/>
</dbReference>
<keyword evidence="1" id="KW-0560">Oxidoreductase</keyword>
<dbReference type="InterPro" id="IPR024000">
    <property type="entry name" value="CHP04046_FMN-dependent"/>
</dbReference>
<dbReference type="InterPro" id="IPR036188">
    <property type="entry name" value="FAD/NAD-bd_sf"/>
</dbReference>
<sequence length="437" mass="47185">MTPARVRDGAHHDVLVVGGGQAGLSLSHHLVGAGTDHLVVERDTVAHEWRDGRWDAFTLVTPNWQCRLPGYPYDGPDPDGFMRRDEVHAWVRRYAGTFDAPVAEGVAVTRLAPRPGGGFEVTTTAGTVTADAVVAAVGGYHEPVVPPWADRLPARVAQVHSHEYRSADALPDGPVLVVGTGQSGTQIAEDLLLAGREVHLAAGRAPRVARRYRGKDCMTWLAEMGVYDVPVAARGLAKRESTNHYVTGRDGGRDIDLRDFARRGMRLYGRATGVLDEGVDGTLTFAPTLAHDLDHADSVAESIKDDIDRWIAAQGIDAPAEDRYVPVWRPETEPERLDLAGIAAVVWSVGFRADWSWLDELAPEVLDHEGHPRHVRGLSPVPGLSFVGLPWLHTWGSGRFLGIAQDTEHVAAEVAAWRAGGTWAGPAEQALDLPAAG</sequence>
<dbReference type="EMBL" id="JACGWV010000001">
    <property type="protein sequence ID" value="MBA8808426.1"/>
    <property type="molecule type" value="Genomic_DNA"/>
</dbReference>
<protein>
    <submittedName>
        <fullName evidence="2">Putative flavoprotein involved in K+ transport</fullName>
    </submittedName>
</protein>
<dbReference type="GO" id="GO:0004497">
    <property type="term" value="F:monooxygenase activity"/>
    <property type="evidence" value="ECO:0007669"/>
    <property type="project" value="TreeGrafter"/>
</dbReference>
<name>A0A7W3J8W6_9MICO</name>
<comment type="caution">
    <text evidence="2">The sequence shown here is derived from an EMBL/GenBank/DDBJ whole genome shotgun (WGS) entry which is preliminary data.</text>
</comment>
<dbReference type="NCBIfam" id="TIGR04046">
    <property type="entry name" value="MSMEG_0569_nitr"/>
    <property type="match status" value="1"/>
</dbReference>
<dbReference type="AlphaFoldDB" id="A0A7W3J8W6"/>